<gene>
    <name evidence="9" type="ORF">D7B24_000394</name>
</gene>
<dbReference type="EMBL" id="RBVV01000102">
    <property type="protein sequence ID" value="RNJ54491.1"/>
    <property type="molecule type" value="Genomic_DNA"/>
</dbReference>
<sequence length="315" mass="33199">MKFSQVAWACLAAAASVQSQEAPVKVKPYPQGAPLLDNQVYQGCFSSRGELQKIYSDRNVSNGACAGACKAKYNVYAMNGATCYCGDTYPAAKDLVDQDKCNYNCPGYPFDACTSLLLSPCIDLEIDKLTTNTGGGIKDGTFYDVFNSGLDVVVENFVPTVTSTSSIPSATPTDVSNAPSTTAGQDAVTSASNAPAESGKADSGNGGPSIGGIIAGVVVGVVAMAAIAGAIFWWVRRKRNSEIEEEHRRNAAVNSFIAGAKPPSSSGGISMTDSRMDPGFAHRRMSDGSIADNQDYSRKILRVRFHSFHSVRGTN</sequence>
<evidence type="ECO:0000313" key="9">
    <source>
        <dbReference type="EMBL" id="RNJ54491.1"/>
    </source>
</evidence>
<feature type="compositionally biased region" description="Polar residues" evidence="5">
    <location>
        <begin position="174"/>
        <end position="195"/>
    </location>
</feature>
<feature type="transmembrane region" description="Helical" evidence="6">
    <location>
        <begin position="210"/>
        <end position="235"/>
    </location>
</feature>
<dbReference type="AlphaFoldDB" id="A0A3M9Y2K5"/>
<comment type="subcellular location">
    <subcellularLocation>
        <location evidence="1">Membrane</location>
        <topology evidence="1">Single-pass membrane protein</topology>
    </subcellularLocation>
</comment>
<dbReference type="GO" id="GO:0016020">
    <property type="term" value="C:membrane"/>
    <property type="evidence" value="ECO:0007669"/>
    <property type="project" value="UniProtKB-SubCell"/>
</dbReference>
<organism evidence="9 10">
    <name type="scientific">Verticillium nonalfalfae</name>
    <dbReference type="NCBI Taxonomy" id="1051616"/>
    <lineage>
        <taxon>Eukaryota</taxon>
        <taxon>Fungi</taxon>
        <taxon>Dikarya</taxon>
        <taxon>Ascomycota</taxon>
        <taxon>Pezizomycotina</taxon>
        <taxon>Sordariomycetes</taxon>
        <taxon>Hypocreomycetidae</taxon>
        <taxon>Glomerellales</taxon>
        <taxon>Plectosphaerellaceae</taxon>
        <taxon>Verticillium</taxon>
    </lineage>
</organism>
<evidence type="ECO:0000256" key="2">
    <source>
        <dbReference type="ARBA" id="ARBA00022692"/>
    </source>
</evidence>
<dbReference type="RefSeq" id="XP_028492649.1">
    <property type="nucleotide sequence ID" value="XM_028634652.1"/>
</dbReference>
<feature type="signal peptide" evidence="7">
    <location>
        <begin position="1"/>
        <end position="19"/>
    </location>
</feature>
<accession>A0A3M9Y2K5</accession>
<protein>
    <recommendedName>
        <fullName evidence="8">WSC domain-containing protein</fullName>
    </recommendedName>
</protein>
<evidence type="ECO:0000313" key="10">
    <source>
        <dbReference type="Proteomes" id="UP000267145"/>
    </source>
</evidence>
<keyword evidence="7" id="KW-0732">Signal</keyword>
<evidence type="ECO:0000256" key="3">
    <source>
        <dbReference type="ARBA" id="ARBA00022989"/>
    </source>
</evidence>
<evidence type="ECO:0000256" key="5">
    <source>
        <dbReference type="SAM" id="MobiDB-lite"/>
    </source>
</evidence>
<feature type="domain" description="WSC" evidence="8">
    <location>
        <begin position="38"/>
        <end position="126"/>
    </location>
</feature>
<dbReference type="GeneID" id="39604083"/>
<proteinExistence type="predicted"/>
<keyword evidence="2 6" id="KW-0812">Transmembrane</keyword>
<dbReference type="PROSITE" id="PS51212">
    <property type="entry name" value="WSC"/>
    <property type="match status" value="1"/>
</dbReference>
<comment type="caution">
    <text evidence="9">The sequence shown here is derived from an EMBL/GenBank/DDBJ whole genome shotgun (WGS) entry which is preliminary data.</text>
</comment>
<evidence type="ECO:0000256" key="4">
    <source>
        <dbReference type="ARBA" id="ARBA00023136"/>
    </source>
</evidence>
<dbReference type="PANTHER" id="PTHR15549">
    <property type="entry name" value="PAIRED IMMUNOGLOBULIN-LIKE TYPE 2 RECEPTOR"/>
    <property type="match status" value="1"/>
</dbReference>
<reference evidence="9 10" key="1">
    <citation type="submission" date="2018-10" db="EMBL/GenBank/DDBJ databases">
        <title>Genome sequence of Verticillium nonalfalfae VnAa140.</title>
        <authorList>
            <person name="Stajich J.E."/>
            <person name="Kasson M.T."/>
        </authorList>
    </citation>
    <scope>NUCLEOTIDE SEQUENCE [LARGE SCALE GENOMIC DNA]</scope>
    <source>
        <strain evidence="9 10">VnAa140</strain>
    </source>
</reference>
<name>A0A3M9Y2K5_9PEZI</name>
<dbReference type="STRING" id="1051616.A0A3M9Y2K5"/>
<dbReference type="SMART" id="SM00321">
    <property type="entry name" value="WSC"/>
    <property type="match status" value="1"/>
</dbReference>
<dbReference type="Pfam" id="PF01822">
    <property type="entry name" value="WSC"/>
    <property type="match status" value="1"/>
</dbReference>
<dbReference type="InterPro" id="IPR002889">
    <property type="entry name" value="WSC_carb-bd"/>
</dbReference>
<dbReference type="Proteomes" id="UP000267145">
    <property type="component" value="Unassembled WGS sequence"/>
</dbReference>
<keyword evidence="4 6" id="KW-0472">Membrane</keyword>
<feature type="compositionally biased region" description="Low complexity" evidence="5">
    <location>
        <begin position="163"/>
        <end position="173"/>
    </location>
</feature>
<dbReference type="InterPro" id="IPR051694">
    <property type="entry name" value="Immunoregulatory_rcpt-like"/>
</dbReference>
<evidence type="ECO:0000259" key="8">
    <source>
        <dbReference type="PROSITE" id="PS51212"/>
    </source>
</evidence>
<feature type="region of interest" description="Disordered" evidence="5">
    <location>
        <begin position="163"/>
        <end position="205"/>
    </location>
</feature>
<feature type="chain" id="PRO_5018042870" description="WSC domain-containing protein" evidence="7">
    <location>
        <begin position="20"/>
        <end position="315"/>
    </location>
</feature>
<keyword evidence="10" id="KW-1185">Reference proteome</keyword>
<evidence type="ECO:0000256" key="1">
    <source>
        <dbReference type="ARBA" id="ARBA00004167"/>
    </source>
</evidence>
<keyword evidence="3 6" id="KW-1133">Transmembrane helix</keyword>
<evidence type="ECO:0000256" key="7">
    <source>
        <dbReference type="SAM" id="SignalP"/>
    </source>
</evidence>
<evidence type="ECO:0000256" key="6">
    <source>
        <dbReference type="SAM" id="Phobius"/>
    </source>
</evidence>
<dbReference type="PANTHER" id="PTHR15549:SF33">
    <property type="entry name" value="MEMBRANE PROTEIN WSC4, PUTATIVE (AFU_ORTHOLOGUE AFUA_5G09020)-RELATED"/>
    <property type="match status" value="1"/>
</dbReference>
<dbReference type="GO" id="GO:0071944">
    <property type="term" value="C:cell periphery"/>
    <property type="evidence" value="ECO:0007669"/>
    <property type="project" value="UniProtKB-ARBA"/>
</dbReference>